<evidence type="ECO:0000313" key="2">
    <source>
        <dbReference type="Proteomes" id="UP000807716"/>
    </source>
</evidence>
<reference evidence="1" key="1">
    <citation type="journal article" date="2020" name="Fungal Divers.">
        <title>Resolving the Mortierellaceae phylogeny through synthesis of multi-gene phylogenetics and phylogenomics.</title>
        <authorList>
            <person name="Vandepol N."/>
            <person name="Liber J."/>
            <person name="Desiro A."/>
            <person name="Na H."/>
            <person name="Kennedy M."/>
            <person name="Barry K."/>
            <person name="Grigoriev I.V."/>
            <person name="Miller A.N."/>
            <person name="O'Donnell K."/>
            <person name="Stajich J.E."/>
            <person name="Bonito G."/>
        </authorList>
    </citation>
    <scope>NUCLEOTIDE SEQUENCE</scope>
    <source>
        <strain evidence="1">BC1065</strain>
    </source>
</reference>
<comment type="caution">
    <text evidence="1">The sequence shown here is derived from an EMBL/GenBank/DDBJ whole genome shotgun (WGS) entry which is preliminary data.</text>
</comment>
<organism evidence="1 2">
    <name type="scientific">Actinomortierella ambigua</name>
    <dbReference type="NCBI Taxonomy" id="1343610"/>
    <lineage>
        <taxon>Eukaryota</taxon>
        <taxon>Fungi</taxon>
        <taxon>Fungi incertae sedis</taxon>
        <taxon>Mucoromycota</taxon>
        <taxon>Mortierellomycotina</taxon>
        <taxon>Mortierellomycetes</taxon>
        <taxon>Mortierellales</taxon>
        <taxon>Mortierellaceae</taxon>
        <taxon>Actinomortierella</taxon>
    </lineage>
</organism>
<dbReference type="Proteomes" id="UP000807716">
    <property type="component" value="Unassembled WGS sequence"/>
</dbReference>
<protein>
    <submittedName>
        <fullName evidence="1">Uncharacterized protein</fullName>
    </submittedName>
</protein>
<dbReference type="AlphaFoldDB" id="A0A9P6PYZ2"/>
<proteinExistence type="predicted"/>
<dbReference type="EMBL" id="JAAAJB010000462">
    <property type="protein sequence ID" value="KAG0255396.1"/>
    <property type="molecule type" value="Genomic_DNA"/>
</dbReference>
<keyword evidence="2" id="KW-1185">Reference proteome</keyword>
<evidence type="ECO:0000313" key="1">
    <source>
        <dbReference type="EMBL" id="KAG0255396.1"/>
    </source>
</evidence>
<gene>
    <name evidence="1" type="ORF">DFQ27_006288</name>
</gene>
<sequence>MDKLEERCRHVESYNKQLEVLTAQIHVIHNQLATIHNQLATFTDEYHKTIHRMNDKAKTTGIELSELIDVLNDTTYRRTQLERRVAALEIAHLHHDTHHLLHLYTMYASGAGAAIP</sequence>
<accession>A0A9P6PYZ2</accession>
<name>A0A9P6PYZ2_9FUNG</name>